<dbReference type="InterPro" id="IPR027417">
    <property type="entry name" value="P-loop_NTPase"/>
</dbReference>
<dbReference type="CDD" id="cd03225">
    <property type="entry name" value="ABC_cobalt_CbiO_domain1"/>
    <property type="match status" value="1"/>
</dbReference>
<dbReference type="GO" id="GO:0042626">
    <property type="term" value="F:ATPase-coupled transmembrane transporter activity"/>
    <property type="evidence" value="ECO:0007669"/>
    <property type="project" value="TreeGrafter"/>
</dbReference>
<protein>
    <submittedName>
        <fullName evidence="10">ABC transporter ATP-binding protein</fullName>
    </submittedName>
</protein>
<reference evidence="10 11" key="1">
    <citation type="submission" date="2018-12" db="EMBL/GenBank/DDBJ databases">
        <title>Genome sequence from the cellulolytic species, Caldicellulosiruptor changbaiensis.</title>
        <authorList>
            <person name="Blumer-Schuette S.E."/>
            <person name="Mendoza C."/>
        </authorList>
    </citation>
    <scope>NUCLEOTIDE SEQUENCE [LARGE SCALE GENOMIC DNA]</scope>
    <source>
        <strain evidence="10 11">CBS-Z</strain>
    </source>
</reference>
<evidence type="ECO:0000256" key="4">
    <source>
        <dbReference type="ARBA" id="ARBA00022475"/>
    </source>
</evidence>
<dbReference type="InterPro" id="IPR017871">
    <property type="entry name" value="ABC_transporter-like_CS"/>
</dbReference>
<evidence type="ECO:0000256" key="7">
    <source>
        <dbReference type="ARBA" id="ARBA00022967"/>
    </source>
</evidence>
<dbReference type="SMART" id="SM00382">
    <property type="entry name" value="AAA"/>
    <property type="match status" value="1"/>
</dbReference>
<keyword evidence="3" id="KW-0813">Transport</keyword>
<evidence type="ECO:0000256" key="8">
    <source>
        <dbReference type="ARBA" id="ARBA00023136"/>
    </source>
</evidence>
<dbReference type="AlphaFoldDB" id="A0A3T0D4F4"/>
<keyword evidence="4" id="KW-1003">Cell membrane</keyword>
<dbReference type="GO" id="GO:0005524">
    <property type="term" value="F:ATP binding"/>
    <property type="evidence" value="ECO:0007669"/>
    <property type="project" value="UniProtKB-KW"/>
</dbReference>
<evidence type="ECO:0000256" key="1">
    <source>
        <dbReference type="ARBA" id="ARBA00004202"/>
    </source>
</evidence>
<keyword evidence="8" id="KW-0472">Membrane</keyword>
<comment type="similarity">
    <text evidence="2">Belongs to the ABC transporter superfamily.</text>
</comment>
<dbReference type="GO" id="GO:0016887">
    <property type="term" value="F:ATP hydrolysis activity"/>
    <property type="evidence" value="ECO:0007669"/>
    <property type="project" value="InterPro"/>
</dbReference>
<dbReference type="Proteomes" id="UP000282930">
    <property type="component" value="Chromosome"/>
</dbReference>
<dbReference type="PANTHER" id="PTHR43553:SF27">
    <property type="entry name" value="ENERGY-COUPLING FACTOR TRANSPORTER ATP-BINDING PROTEIN ECFA2"/>
    <property type="match status" value="1"/>
</dbReference>
<keyword evidence="5" id="KW-0547">Nucleotide-binding</keyword>
<dbReference type="GO" id="GO:0043190">
    <property type="term" value="C:ATP-binding cassette (ABC) transporter complex"/>
    <property type="evidence" value="ECO:0007669"/>
    <property type="project" value="TreeGrafter"/>
</dbReference>
<dbReference type="KEGG" id="ccha:ELD05_04245"/>
<evidence type="ECO:0000256" key="3">
    <source>
        <dbReference type="ARBA" id="ARBA00022448"/>
    </source>
</evidence>
<dbReference type="Gene3D" id="3.40.50.300">
    <property type="entry name" value="P-loop containing nucleotide triphosphate hydrolases"/>
    <property type="match status" value="1"/>
</dbReference>
<dbReference type="SUPFAM" id="SSF52540">
    <property type="entry name" value="P-loop containing nucleoside triphosphate hydrolases"/>
    <property type="match status" value="1"/>
</dbReference>
<gene>
    <name evidence="10" type="ORF">ELD05_04245</name>
</gene>
<dbReference type="InterPro" id="IPR050095">
    <property type="entry name" value="ECF_ABC_transporter_ATP-bd"/>
</dbReference>
<comment type="subcellular location">
    <subcellularLocation>
        <location evidence="1">Cell membrane</location>
        <topology evidence="1">Peripheral membrane protein</topology>
    </subcellularLocation>
</comment>
<dbReference type="PANTHER" id="PTHR43553">
    <property type="entry name" value="HEAVY METAL TRANSPORTER"/>
    <property type="match status" value="1"/>
</dbReference>
<proteinExistence type="inferred from homology"/>
<dbReference type="Pfam" id="PF00005">
    <property type="entry name" value="ABC_tran"/>
    <property type="match status" value="1"/>
</dbReference>
<evidence type="ECO:0000256" key="2">
    <source>
        <dbReference type="ARBA" id="ARBA00005417"/>
    </source>
</evidence>
<accession>A0A3T0D4F4</accession>
<keyword evidence="7" id="KW-1278">Translocase</keyword>
<keyword evidence="6 10" id="KW-0067">ATP-binding</keyword>
<dbReference type="InterPro" id="IPR003439">
    <property type="entry name" value="ABC_transporter-like_ATP-bd"/>
</dbReference>
<dbReference type="PROSITE" id="PS00211">
    <property type="entry name" value="ABC_TRANSPORTER_1"/>
    <property type="match status" value="1"/>
</dbReference>
<evidence type="ECO:0000256" key="6">
    <source>
        <dbReference type="ARBA" id="ARBA00022840"/>
    </source>
</evidence>
<keyword evidence="11" id="KW-1185">Reference proteome</keyword>
<dbReference type="InterPro" id="IPR003593">
    <property type="entry name" value="AAA+_ATPase"/>
</dbReference>
<evidence type="ECO:0000313" key="11">
    <source>
        <dbReference type="Proteomes" id="UP000282930"/>
    </source>
</evidence>
<sequence length="253" mass="28796">MNVYSAKNLTYKINNKIILDNLNFEIKKGKSYALIGCNGSGKTTLMKILAGVELNFEGELYFFDKKLDKSSFEKLFKEGFYKKVGYLFQDTDLQLFNLNVFDEIAFGPRQYIADEKEIEKRVLEIAKLLGIENLLQSDILVLSGGEKKKVAIASILVNNPDILILDEPTNDLDPKSIRFIAKVLSELKNAGKTIILSTHHFDVLLLLADFTIVMSSDHKILKIGKTEEILKDKDLLVEANVIDEEFEIFKKFF</sequence>
<name>A0A3T0D4F4_9FIRM</name>
<dbReference type="RefSeq" id="WP_127351492.1">
    <property type="nucleotide sequence ID" value="NZ_CP034791.1"/>
</dbReference>
<feature type="domain" description="ABC transporter" evidence="9">
    <location>
        <begin position="4"/>
        <end position="242"/>
    </location>
</feature>
<dbReference type="PROSITE" id="PS50893">
    <property type="entry name" value="ABC_TRANSPORTER_2"/>
    <property type="match status" value="1"/>
</dbReference>
<dbReference type="EMBL" id="CP034791">
    <property type="protein sequence ID" value="AZT89926.1"/>
    <property type="molecule type" value="Genomic_DNA"/>
</dbReference>
<evidence type="ECO:0000259" key="9">
    <source>
        <dbReference type="PROSITE" id="PS50893"/>
    </source>
</evidence>
<evidence type="ECO:0000313" key="10">
    <source>
        <dbReference type="EMBL" id="AZT89926.1"/>
    </source>
</evidence>
<evidence type="ECO:0000256" key="5">
    <source>
        <dbReference type="ARBA" id="ARBA00022741"/>
    </source>
</evidence>
<organism evidence="10 11">
    <name type="scientific">Caldicellulosiruptor changbaiensis</name>
    <dbReference type="NCBI Taxonomy" id="1222016"/>
    <lineage>
        <taxon>Bacteria</taxon>
        <taxon>Bacillati</taxon>
        <taxon>Bacillota</taxon>
        <taxon>Bacillota incertae sedis</taxon>
        <taxon>Caldicellulosiruptorales</taxon>
        <taxon>Caldicellulosiruptoraceae</taxon>
        <taxon>Caldicellulosiruptor</taxon>
    </lineage>
</organism>
<dbReference type="InterPro" id="IPR015856">
    <property type="entry name" value="ABC_transpr_CbiO/EcfA_su"/>
</dbReference>